<dbReference type="AlphaFoldDB" id="A0A2I0IV18"/>
<accession>A0A2I0IV18</accession>
<keyword evidence="2" id="KW-1185">Reference proteome</keyword>
<sequence>MRLLQAAHGSRRLEPTTLVVGSGRARPKVAGANYNLRRGLTSTGDHGTRSASPQTRLRSFRAVVNPTVLLLPPVHLLPPSRLPPVACTLGPGLRGLGEPT</sequence>
<dbReference type="EMBL" id="PGOL01002454">
    <property type="protein sequence ID" value="PKI47828.1"/>
    <property type="molecule type" value="Genomic_DNA"/>
</dbReference>
<gene>
    <name evidence="1" type="ORF">CRG98_031789</name>
</gene>
<protein>
    <submittedName>
        <fullName evidence="1">Uncharacterized protein</fullName>
    </submittedName>
</protein>
<evidence type="ECO:0000313" key="1">
    <source>
        <dbReference type="EMBL" id="PKI47828.1"/>
    </source>
</evidence>
<comment type="caution">
    <text evidence="1">The sequence shown here is derived from an EMBL/GenBank/DDBJ whole genome shotgun (WGS) entry which is preliminary data.</text>
</comment>
<name>A0A2I0IV18_PUNGR</name>
<proteinExistence type="predicted"/>
<evidence type="ECO:0000313" key="2">
    <source>
        <dbReference type="Proteomes" id="UP000233551"/>
    </source>
</evidence>
<reference evidence="1 2" key="1">
    <citation type="submission" date="2017-11" db="EMBL/GenBank/DDBJ databases">
        <title>De-novo sequencing of pomegranate (Punica granatum L.) genome.</title>
        <authorList>
            <person name="Akparov Z."/>
            <person name="Amiraslanov A."/>
            <person name="Hajiyeva S."/>
            <person name="Abbasov M."/>
            <person name="Kaur K."/>
            <person name="Hamwieh A."/>
            <person name="Solovyev V."/>
            <person name="Salamov A."/>
            <person name="Braich B."/>
            <person name="Kosarev P."/>
            <person name="Mahmoud A."/>
            <person name="Hajiyev E."/>
            <person name="Babayeva S."/>
            <person name="Izzatullayeva V."/>
            <person name="Mammadov A."/>
            <person name="Mammadov A."/>
            <person name="Sharifova S."/>
            <person name="Ojaghi J."/>
            <person name="Eynullazada K."/>
            <person name="Bayramov B."/>
            <person name="Abdulazimova A."/>
            <person name="Shahmuradov I."/>
        </authorList>
    </citation>
    <scope>NUCLEOTIDE SEQUENCE [LARGE SCALE GENOMIC DNA]</scope>
    <source>
        <strain evidence="2">cv. AG2017</strain>
        <tissue evidence="1">Leaf</tissue>
    </source>
</reference>
<organism evidence="1 2">
    <name type="scientific">Punica granatum</name>
    <name type="common">Pomegranate</name>
    <dbReference type="NCBI Taxonomy" id="22663"/>
    <lineage>
        <taxon>Eukaryota</taxon>
        <taxon>Viridiplantae</taxon>
        <taxon>Streptophyta</taxon>
        <taxon>Embryophyta</taxon>
        <taxon>Tracheophyta</taxon>
        <taxon>Spermatophyta</taxon>
        <taxon>Magnoliopsida</taxon>
        <taxon>eudicotyledons</taxon>
        <taxon>Gunneridae</taxon>
        <taxon>Pentapetalae</taxon>
        <taxon>rosids</taxon>
        <taxon>malvids</taxon>
        <taxon>Myrtales</taxon>
        <taxon>Lythraceae</taxon>
        <taxon>Punica</taxon>
    </lineage>
</organism>
<dbReference type="Proteomes" id="UP000233551">
    <property type="component" value="Unassembled WGS sequence"/>
</dbReference>